<dbReference type="Gene3D" id="3.40.640.10">
    <property type="entry name" value="Type I PLP-dependent aspartate aminotransferase-like (Major domain)"/>
    <property type="match status" value="1"/>
</dbReference>
<dbReference type="InterPro" id="IPR015421">
    <property type="entry name" value="PyrdxlP-dep_Trfase_major"/>
</dbReference>
<dbReference type="SUPFAM" id="SSF53383">
    <property type="entry name" value="PLP-dependent transferases"/>
    <property type="match status" value="1"/>
</dbReference>
<keyword evidence="4 5" id="KW-0663">Pyridoxal phosphate</keyword>
<proteinExistence type="inferred from homology"/>
<dbReference type="GO" id="GO:0030170">
    <property type="term" value="F:pyridoxal phosphate binding"/>
    <property type="evidence" value="ECO:0007669"/>
    <property type="project" value="InterPro"/>
</dbReference>
<evidence type="ECO:0000256" key="1">
    <source>
        <dbReference type="ARBA" id="ARBA00001933"/>
    </source>
</evidence>
<dbReference type="AlphaFoldDB" id="A0A512TIH7"/>
<evidence type="ECO:0000259" key="6">
    <source>
        <dbReference type="Pfam" id="PF00155"/>
    </source>
</evidence>
<organism evidence="7 8">
    <name type="scientific">Clostridium butyricum</name>
    <dbReference type="NCBI Taxonomy" id="1492"/>
    <lineage>
        <taxon>Bacteria</taxon>
        <taxon>Bacillati</taxon>
        <taxon>Bacillota</taxon>
        <taxon>Clostridia</taxon>
        <taxon>Eubacteriales</taxon>
        <taxon>Clostridiaceae</taxon>
        <taxon>Clostridium</taxon>
    </lineage>
</organism>
<dbReference type="EMBL" id="BKBC01000004">
    <property type="protein sequence ID" value="GEQ19963.1"/>
    <property type="molecule type" value="Genomic_DNA"/>
</dbReference>
<dbReference type="PROSITE" id="PS00599">
    <property type="entry name" value="AA_TRANSFER_CLASS_2"/>
    <property type="match status" value="1"/>
</dbReference>
<dbReference type="InterPro" id="IPR015422">
    <property type="entry name" value="PyrdxlP-dep_Trfase_small"/>
</dbReference>
<dbReference type="RefSeq" id="WP_124229561.1">
    <property type="nucleotide sequence ID" value="NZ_BKBC01000004.1"/>
</dbReference>
<evidence type="ECO:0000256" key="4">
    <source>
        <dbReference type="ARBA" id="ARBA00022898"/>
    </source>
</evidence>
<reference evidence="7 8" key="1">
    <citation type="submission" date="2019-07" db="EMBL/GenBank/DDBJ databases">
        <title>Whole genome shotgun sequence of Clostridium butyricum NBRC 3858.</title>
        <authorList>
            <person name="Hosoyama A."/>
            <person name="Uohara A."/>
            <person name="Ohji S."/>
            <person name="Ichikawa N."/>
        </authorList>
    </citation>
    <scope>NUCLEOTIDE SEQUENCE [LARGE SCALE GENOMIC DNA]</scope>
    <source>
        <strain evidence="7 8">NBRC 3858</strain>
    </source>
</reference>
<name>A0A512TIH7_CLOBU</name>
<sequence length="345" mass="39864">MGVYNGYIDSAEEFKIKLDANEIFMNVDDNVIMKIKSSLTGIDLYRYPSNEMGDIKKLYGKYAKVNWENIIVGNGSDEVLELIIGKVIGTQGKVLSFGPDFVMYDFFVKRFKGELIKYDIGTEMKFDVDRFIELGKSNNVDMIIFSNPNNPTGINIAPKDIVKILEEFKNSTVVIDEAYYEFNGETMIPYINNYSNLFITRTLSKAWGLAALRVGFLISSKENIEELLNYKVPYTISSYSQKIAEIVLKYPEKIINNTKIIIRERELLYERLTEIEKNAAMKIEFFKSKGNFIFGRTKHKEALIKGLETHRIYIRSFNDDSFRITVGSPRENRKVIEAIKEIFVY</sequence>
<dbReference type="PANTHER" id="PTHR42885:SF2">
    <property type="entry name" value="HISTIDINOL-PHOSPHATE AMINOTRANSFERASE"/>
    <property type="match status" value="1"/>
</dbReference>
<dbReference type="GO" id="GO:0008483">
    <property type="term" value="F:transaminase activity"/>
    <property type="evidence" value="ECO:0007669"/>
    <property type="project" value="UniProtKB-KW"/>
</dbReference>
<dbReference type="InterPro" id="IPR004839">
    <property type="entry name" value="Aminotransferase_I/II_large"/>
</dbReference>
<accession>A0A512TIH7</accession>
<dbReference type="Gene3D" id="3.90.1150.10">
    <property type="entry name" value="Aspartate Aminotransferase, domain 1"/>
    <property type="match status" value="1"/>
</dbReference>
<keyword evidence="2 7" id="KW-0032">Aminotransferase</keyword>
<dbReference type="InterPro" id="IPR001917">
    <property type="entry name" value="Aminotrans_II_pyridoxalP_BS"/>
</dbReference>
<dbReference type="Proteomes" id="UP000321089">
    <property type="component" value="Unassembled WGS sequence"/>
</dbReference>
<keyword evidence="3 7" id="KW-0808">Transferase</keyword>
<evidence type="ECO:0000256" key="2">
    <source>
        <dbReference type="ARBA" id="ARBA00022576"/>
    </source>
</evidence>
<dbReference type="CDD" id="cd00609">
    <property type="entry name" value="AAT_like"/>
    <property type="match status" value="1"/>
</dbReference>
<dbReference type="PANTHER" id="PTHR42885">
    <property type="entry name" value="HISTIDINOL-PHOSPHATE AMINOTRANSFERASE-RELATED"/>
    <property type="match status" value="1"/>
</dbReference>
<comment type="similarity">
    <text evidence="5">Belongs to the class-II pyridoxal-phosphate-dependent aminotransferase family.</text>
</comment>
<comment type="cofactor">
    <cofactor evidence="1 5">
        <name>pyridoxal 5'-phosphate</name>
        <dbReference type="ChEBI" id="CHEBI:597326"/>
    </cofactor>
</comment>
<evidence type="ECO:0000256" key="3">
    <source>
        <dbReference type="ARBA" id="ARBA00022679"/>
    </source>
</evidence>
<comment type="caution">
    <text evidence="7">The sequence shown here is derived from an EMBL/GenBank/DDBJ whole genome shotgun (WGS) entry which is preliminary data.</text>
</comment>
<evidence type="ECO:0000313" key="7">
    <source>
        <dbReference type="EMBL" id="GEQ19963.1"/>
    </source>
</evidence>
<gene>
    <name evidence="7" type="primary">hisC_1</name>
    <name evidence="7" type="ORF">CBU02nite_04690</name>
</gene>
<evidence type="ECO:0000256" key="5">
    <source>
        <dbReference type="RuleBase" id="RU003693"/>
    </source>
</evidence>
<feature type="domain" description="Aminotransferase class I/classII large" evidence="6">
    <location>
        <begin position="15"/>
        <end position="339"/>
    </location>
</feature>
<protein>
    <submittedName>
        <fullName evidence="7">Histidinol-phosphate aminotransferase</fullName>
    </submittedName>
</protein>
<dbReference type="Pfam" id="PF00155">
    <property type="entry name" value="Aminotran_1_2"/>
    <property type="match status" value="1"/>
</dbReference>
<evidence type="ECO:0000313" key="8">
    <source>
        <dbReference type="Proteomes" id="UP000321089"/>
    </source>
</evidence>
<dbReference type="InterPro" id="IPR015424">
    <property type="entry name" value="PyrdxlP-dep_Trfase"/>
</dbReference>